<proteinExistence type="predicted"/>
<organism evidence="3 4">
    <name type="scientific">Williamsia marianensis</name>
    <dbReference type="NCBI Taxonomy" id="85044"/>
    <lineage>
        <taxon>Bacteria</taxon>
        <taxon>Bacillati</taxon>
        <taxon>Actinomycetota</taxon>
        <taxon>Actinomycetes</taxon>
        <taxon>Mycobacteriales</taxon>
        <taxon>Nocardiaceae</taxon>
        <taxon>Williamsia</taxon>
    </lineage>
</organism>
<keyword evidence="3" id="KW-0645">Protease</keyword>
<feature type="transmembrane region" description="Helical" evidence="1">
    <location>
        <begin position="121"/>
        <end position="145"/>
    </location>
</feature>
<dbReference type="EMBL" id="PEBD01000008">
    <property type="protein sequence ID" value="PHV66950.1"/>
    <property type="molecule type" value="Genomic_DNA"/>
</dbReference>
<comment type="caution">
    <text evidence="3">The sequence shown here is derived from an EMBL/GenBank/DDBJ whole genome shotgun (WGS) entry which is preliminary data.</text>
</comment>
<name>A0A2G3PMF0_WILMA</name>
<sequence length="270" mass="29406">MNLRPWLQPTRPAQPEVITDPRQRRAIGIEITIVLVLTFGLSGARSLLSIIETAMSQRGVGGSAVALNNSASDLGLIDFFYQLLDACRLFGIAALAVYLIWRAGVPLARIGFPRIKARFDLPLGIGLAALIGIPGLGLYVVARALDLNVQVLPSNLDETFWRLPMLVFAAIGNAAAEEFLVVAYIITRLRQLGWSENRSLLFSAVLRGSYHLYQGVGGGLGNVVMGLVYGRVFQRTNRVWPLVIGHALIDTVAFVGYALLKDHLGWLEAS</sequence>
<feature type="transmembrane region" description="Helical" evidence="1">
    <location>
        <begin position="165"/>
        <end position="189"/>
    </location>
</feature>
<evidence type="ECO:0000256" key="1">
    <source>
        <dbReference type="SAM" id="Phobius"/>
    </source>
</evidence>
<keyword evidence="3" id="KW-0482">Metalloprotease</keyword>
<dbReference type="Proteomes" id="UP000225108">
    <property type="component" value="Unassembled WGS sequence"/>
</dbReference>
<dbReference type="AlphaFoldDB" id="A0A2G3PMF0"/>
<dbReference type="InterPro" id="IPR003675">
    <property type="entry name" value="Rce1/LyrA-like_dom"/>
</dbReference>
<gene>
    <name evidence="3" type="ORF">CSW57_11995</name>
</gene>
<evidence type="ECO:0000259" key="2">
    <source>
        <dbReference type="Pfam" id="PF02517"/>
    </source>
</evidence>
<keyword evidence="1" id="KW-0812">Transmembrane</keyword>
<accession>A0A2G3PMF0</accession>
<feature type="domain" description="CAAX prenyl protease 2/Lysostaphin resistance protein A-like" evidence="2">
    <location>
        <begin position="161"/>
        <end position="251"/>
    </location>
</feature>
<keyword evidence="1" id="KW-0472">Membrane</keyword>
<dbReference type="RefSeq" id="WP_099382953.1">
    <property type="nucleotide sequence ID" value="NZ_PEBD01000008.1"/>
</dbReference>
<feature type="transmembrane region" description="Helical" evidence="1">
    <location>
        <begin position="239"/>
        <end position="260"/>
    </location>
</feature>
<keyword evidence="3" id="KW-0378">Hydrolase</keyword>
<dbReference type="GO" id="GO:0006508">
    <property type="term" value="P:proteolysis"/>
    <property type="evidence" value="ECO:0007669"/>
    <property type="project" value="UniProtKB-KW"/>
</dbReference>
<dbReference type="GO" id="GO:0080120">
    <property type="term" value="P:CAAX-box protein maturation"/>
    <property type="evidence" value="ECO:0007669"/>
    <property type="project" value="UniProtKB-ARBA"/>
</dbReference>
<protein>
    <submittedName>
        <fullName evidence="3">CPBP family intramembrane metalloprotease</fullName>
    </submittedName>
</protein>
<dbReference type="Pfam" id="PF02517">
    <property type="entry name" value="Rce1-like"/>
    <property type="match status" value="1"/>
</dbReference>
<reference evidence="3 4" key="1">
    <citation type="submission" date="2017-10" db="EMBL/GenBank/DDBJ databases">
        <title>The draft genome sequence of Williamsia sp. BULT 1.1 isolated from the semi-arid grassland soils from South Africa.</title>
        <authorList>
            <person name="Kabwe M.H."/>
            <person name="Govender N."/>
            <person name="Mutseka Lunga P."/>
            <person name="Vikram S."/>
            <person name="Makhalanyane T.P."/>
        </authorList>
    </citation>
    <scope>NUCLEOTIDE SEQUENCE [LARGE SCALE GENOMIC DNA]</scope>
    <source>
        <strain evidence="3 4">BULT 1.1</strain>
    </source>
</reference>
<feature type="transmembrane region" description="Helical" evidence="1">
    <location>
        <begin position="79"/>
        <end position="101"/>
    </location>
</feature>
<evidence type="ECO:0000313" key="4">
    <source>
        <dbReference type="Proteomes" id="UP000225108"/>
    </source>
</evidence>
<evidence type="ECO:0000313" key="3">
    <source>
        <dbReference type="EMBL" id="PHV66950.1"/>
    </source>
</evidence>
<dbReference type="GO" id="GO:0008237">
    <property type="term" value="F:metallopeptidase activity"/>
    <property type="evidence" value="ECO:0007669"/>
    <property type="project" value="UniProtKB-KW"/>
</dbReference>
<dbReference type="GO" id="GO:0004175">
    <property type="term" value="F:endopeptidase activity"/>
    <property type="evidence" value="ECO:0007669"/>
    <property type="project" value="UniProtKB-ARBA"/>
</dbReference>
<feature type="transmembrane region" description="Helical" evidence="1">
    <location>
        <begin position="31"/>
        <end position="51"/>
    </location>
</feature>
<keyword evidence="1" id="KW-1133">Transmembrane helix</keyword>